<organism evidence="12 13">
    <name type="scientific">Babesia ovata</name>
    <dbReference type="NCBI Taxonomy" id="189622"/>
    <lineage>
        <taxon>Eukaryota</taxon>
        <taxon>Sar</taxon>
        <taxon>Alveolata</taxon>
        <taxon>Apicomplexa</taxon>
        <taxon>Aconoidasida</taxon>
        <taxon>Piroplasmida</taxon>
        <taxon>Babesiidae</taxon>
        <taxon>Babesia</taxon>
    </lineage>
</organism>
<dbReference type="GO" id="GO:0005787">
    <property type="term" value="C:signal peptidase complex"/>
    <property type="evidence" value="ECO:0007669"/>
    <property type="project" value="InterPro"/>
</dbReference>
<dbReference type="GeneID" id="39873370"/>
<evidence type="ECO:0000313" key="13">
    <source>
        <dbReference type="Proteomes" id="UP000236319"/>
    </source>
</evidence>
<evidence type="ECO:0000256" key="2">
    <source>
        <dbReference type="ARBA" id="ARBA00005245"/>
    </source>
</evidence>
<feature type="compositionally biased region" description="Basic and acidic residues" evidence="9">
    <location>
        <begin position="999"/>
        <end position="1017"/>
    </location>
</feature>
<gene>
    <name evidence="12" type="ORF">BOVATA_010930</name>
</gene>
<dbReference type="InterPro" id="IPR009542">
    <property type="entry name" value="Spc1/SPCS1"/>
</dbReference>
<feature type="region of interest" description="Disordered" evidence="9">
    <location>
        <begin position="200"/>
        <end position="225"/>
    </location>
</feature>
<evidence type="ECO:0000256" key="1">
    <source>
        <dbReference type="ARBA" id="ARBA00004477"/>
    </source>
</evidence>
<dbReference type="GO" id="GO:0006465">
    <property type="term" value="P:signal peptide processing"/>
    <property type="evidence" value="ECO:0007669"/>
    <property type="project" value="InterPro"/>
</dbReference>
<comment type="subcellular location">
    <subcellularLocation>
        <location evidence="1">Endoplasmic reticulum membrane</location>
        <topology evidence="1">Multi-pass membrane protein</topology>
    </subcellularLocation>
</comment>
<feature type="compositionally biased region" description="Basic and acidic residues" evidence="9">
    <location>
        <begin position="665"/>
        <end position="678"/>
    </location>
</feature>
<proteinExistence type="inferred from homology"/>
<feature type="compositionally biased region" description="Polar residues" evidence="9">
    <location>
        <begin position="215"/>
        <end position="225"/>
    </location>
</feature>
<evidence type="ECO:0000256" key="3">
    <source>
        <dbReference type="ARBA" id="ARBA00017059"/>
    </source>
</evidence>
<keyword evidence="11" id="KW-0732">Signal</keyword>
<comment type="caution">
    <text evidence="12">The sequence shown here is derived from an EMBL/GenBank/DDBJ whole genome shotgun (WGS) entry which is preliminary data.</text>
</comment>
<dbReference type="GO" id="GO:0045047">
    <property type="term" value="P:protein targeting to ER"/>
    <property type="evidence" value="ECO:0007669"/>
    <property type="project" value="TreeGrafter"/>
</dbReference>
<name>A0A2H6K9D5_9APIC</name>
<evidence type="ECO:0000256" key="10">
    <source>
        <dbReference type="SAM" id="Phobius"/>
    </source>
</evidence>
<comment type="function">
    <text evidence="8">Component of the signal peptidase complex (SPC) which catalyzes the cleavage of N-terminal signal sequences from nascent proteins as they are translocated into the lumen of the endoplasmic reticulum. Dispensable for SPC enzymatic activity.</text>
</comment>
<feature type="region of interest" description="Disordered" evidence="9">
    <location>
        <begin position="366"/>
        <end position="406"/>
    </location>
</feature>
<dbReference type="PANTHER" id="PTHR13202:SF0">
    <property type="entry name" value="SIGNAL PEPTIDASE COMPLEX SUBUNIT 1"/>
    <property type="match status" value="1"/>
</dbReference>
<protein>
    <recommendedName>
        <fullName evidence="3">Signal peptidase complex subunit 1</fullName>
    </recommendedName>
</protein>
<keyword evidence="13" id="KW-1185">Reference proteome</keyword>
<evidence type="ECO:0000256" key="7">
    <source>
        <dbReference type="ARBA" id="ARBA00023136"/>
    </source>
</evidence>
<feature type="region of interest" description="Disordered" evidence="9">
    <location>
        <begin position="154"/>
        <end position="182"/>
    </location>
</feature>
<accession>A0A2H6K9D5</accession>
<dbReference type="Proteomes" id="UP000236319">
    <property type="component" value="Unassembled WGS sequence"/>
</dbReference>
<keyword evidence="6 10" id="KW-1133">Transmembrane helix</keyword>
<feature type="region of interest" description="Disordered" evidence="9">
    <location>
        <begin position="665"/>
        <end position="698"/>
    </location>
</feature>
<reference evidence="12 13" key="1">
    <citation type="journal article" date="2017" name="BMC Genomics">
        <title>Whole-genome assembly of Babesia ovata and comparative genomics between closely related pathogens.</title>
        <authorList>
            <person name="Yamagishi J."/>
            <person name="Asada M."/>
            <person name="Hakimi H."/>
            <person name="Tanaka T.Q."/>
            <person name="Sugimoto C."/>
            <person name="Kawazu S."/>
        </authorList>
    </citation>
    <scope>NUCLEOTIDE SEQUENCE [LARGE SCALE GENOMIC DNA]</scope>
    <source>
        <strain evidence="12 13">Miyake</strain>
    </source>
</reference>
<evidence type="ECO:0000256" key="4">
    <source>
        <dbReference type="ARBA" id="ARBA00022692"/>
    </source>
</evidence>
<evidence type="ECO:0000256" key="11">
    <source>
        <dbReference type="SAM" id="SignalP"/>
    </source>
</evidence>
<dbReference type="EMBL" id="BDSA01000001">
    <property type="protein sequence ID" value="GBE59600.1"/>
    <property type="molecule type" value="Genomic_DNA"/>
</dbReference>
<evidence type="ECO:0000256" key="5">
    <source>
        <dbReference type="ARBA" id="ARBA00022824"/>
    </source>
</evidence>
<evidence type="ECO:0000256" key="8">
    <source>
        <dbReference type="ARBA" id="ARBA00045204"/>
    </source>
</evidence>
<feature type="signal peptide" evidence="11">
    <location>
        <begin position="1"/>
        <end position="19"/>
    </location>
</feature>
<dbReference type="RefSeq" id="XP_028865843.1">
    <property type="nucleotide sequence ID" value="XM_029010010.1"/>
</dbReference>
<keyword evidence="5" id="KW-0256">Endoplasmic reticulum</keyword>
<feature type="chain" id="PRO_5014173304" description="Signal peptidase complex subunit 1" evidence="11">
    <location>
        <begin position="20"/>
        <end position="1385"/>
    </location>
</feature>
<feature type="transmembrane region" description="Helical" evidence="10">
    <location>
        <begin position="1351"/>
        <end position="1370"/>
    </location>
</feature>
<dbReference type="Pfam" id="PF06645">
    <property type="entry name" value="SPC12"/>
    <property type="match status" value="1"/>
</dbReference>
<keyword evidence="4 10" id="KW-0812">Transmembrane</keyword>
<feature type="compositionally biased region" description="Polar residues" evidence="9">
    <location>
        <begin position="167"/>
        <end position="177"/>
    </location>
</feature>
<sequence length="1385" mass="156082">MGGLKLLVLLFSVLHSCNGERRLLRDPCIGTLQSSARIHAYIGVLRTSSNDSIIRRTLSRVKVTDGDECVNEDVDPNSWTPEESRDEESNVAITHEVTVGDINEVDREIAGSAEPTEYPVFEDESSQDQQTEQIILLPEDRNRYEYIGRLSGADNADQVDHNGAFPSASSKNPNNETKGAVADKLGNANNSYSAAYNWNYAPRQRNKRARNAQNSGEQSRSQYASSVKSVNLDDLVEDAFKDQKMADNFCVLGYTPQHRDEFFVELVRRLAEHKRKTKNAPHVLYVARHSRTIEKLYELCQEENESFGKVNIISDEQISVAPNNLLTVAELTRLSRIYHAINMHNQEQAGELVEYLRNMKLYDKNANSGTSGEETPTDEASVDSSISGEETPTDEASADTPQSAGSTVTELFFKGDPVDDSNQEEFVGVLRSLIDSFFRSHDEVANRNWNERDIFVPQKETLLSIRKLFQNSYHSTTQLADRLQINEPSKRIVVVDGFAPRHMPSERSRGTALFDLLMIAMRNECQMAAISYQLFNPHNLVQWLRRNVGPTDFVVASKFPECRVFKDDWHFDPFENNETPTYGIADVNFLQKVLTENHMCPRTLFHKPNKEATPSNWPLNKQFAVMLKDILKQAMLIKGVDTLHKLKHHSRSTYDYVKQYLPGGREYKPAEKTGKQDEVDNGMTDEVSQTTEQSGDAEPMTIDDFLDQVIDLGRRHRAVKMMQKLDLDSAIKSMSDKAAVSIIDRVIKDGIYPTVIMARPSDVEAYKPVVLEKFEPIPEIESLLEEYVVDMADVEYVKRGVICLGRNFNPLTAEFVKKHLHLFKVVVTYLQMRGARHYVCQYPLDARSAINHTLRYPTSLLNTVLGAERVSFYAMPPSSTLNVLSSFLSSIPIDFRWFKPLEALKHTMAEIPQEVKANSQLASSLEKGTFAKFMTECSDAYLARNGAILHTTTGDSERVDCCTESYYSSDSPSPTNALETVPSHKWEQNTKYYGTTESDESRGDVQKSAVHSERRQYTYDQSYQPAPRAGAQTPLPSYKGDQVVRNGRSQNGPLMRSMLDRQVHLKTLEGRLLQSGVVMRPFYALDQKWKGVAQFRSYLRNHIRGLLLHKSKAFFMLNFATPLHGADVLGMDGKHYTVVWIGIPTKCTVPNHNLSQQVWHSMRKLFAENSHHTYFAVLKAENGGYLCVPSVFIKDICEMPATGKLVGGAIRASKPAAVVLNPKEGVPQDAMVDRLRYLVMTDEKGNEAEMLPSRMEAASFLPNATLELVRIGLEMVERYNAVEKQLTDDAVTKCSKMSWISGIKASLQKCVVDFHGQNLGWHILNVLLAIGTITAVIVGQVKQDFVLTMKIVIGTGVLCAVVCTPAWPMYGRHQIPWKPVKEAKE</sequence>
<dbReference type="PANTHER" id="PTHR13202">
    <property type="entry name" value="MICROSOMAL SIGNAL PEPTIDASE 12 KDA SUBUNIT"/>
    <property type="match status" value="1"/>
</dbReference>
<dbReference type="OrthoDB" id="366027at2759"/>
<evidence type="ECO:0000256" key="6">
    <source>
        <dbReference type="ARBA" id="ARBA00022989"/>
    </source>
</evidence>
<comment type="similarity">
    <text evidence="2">Belongs to the SPCS1 family.</text>
</comment>
<feature type="region of interest" description="Disordered" evidence="9">
    <location>
        <begin position="993"/>
        <end position="1043"/>
    </location>
</feature>
<evidence type="ECO:0000256" key="9">
    <source>
        <dbReference type="SAM" id="MobiDB-lite"/>
    </source>
</evidence>
<keyword evidence="7 10" id="KW-0472">Membrane</keyword>
<evidence type="ECO:0000313" key="12">
    <source>
        <dbReference type="EMBL" id="GBE59600.1"/>
    </source>
</evidence>
<dbReference type="VEuPathDB" id="PiroplasmaDB:BOVATA_010930"/>
<feature type="transmembrane region" description="Helical" evidence="10">
    <location>
        <begin position="1319"/>
        <end position="1339"/>
    </location>
</feature>